<name>A0A6A1WC78_9ROSI</name>
<evidence type="ECO:0000313" key="10">
    <source>
        <dbReference type="Proteomes" id="UP000516437"/>
    </source>
</evidence>
<dbReference type="Pfam" id="PF16363">
    <property type="entry name" value="GDP_Man_Dehyd"/>
    <property type="match status" value="1"/>
</dbReference>
<evidence type="ECO:0000313" key="9">
    <source>
        <dbReference type="EMBL" id="KAB1222894.1"/>
    </source>
</evidence>
<comment type="cofactor">
    <cofactor evidence="1">
        <name>NAD(+)</name>
        <dbReference type="ChEBI" id="CHEBI:57540"/>
    </cofactor>
</comment>
<dbReference type="InterPro" id="IPR016040">
    <property type="entry name" value="NAD(P)-bd_dom"/>
</dbReference>
<evidence type="ECO:0000256" key="3">
    <source>
        <dbReference type="ARBA" id="ARBA00023027"/>
    </source>
</evidence>
<dbReference type="GO" id="GO:0006012">
    <property type="term" value="P:galactose metabolic process"/>
    <property type="evidence" value="ECO:0007669"/>
    <property type="project" value="InterPro"/>
</dbReference>
<evidence type="ECO:0000256" key="7">
    <source>
        <dbReference type="SAM" id="Phobius"/>
    </source>
</evidence>
<dbReference type="InterPro" id="IPR005886">
    <property type="entry name" value="UDP_G4E"/>
</dbReference>
<sequence>MLNLGRPRAQPRSTRSMPFGGMDYPDTKKKSSFVGKILLVAALTALCILMLKQSSTFNSPSPFSRHEPGVTHVLVTGGAGYIGSHATLRLLKDLHRVTIVDNLSRGNLGAVKVLQALFPEAGRLQFIYADLGDAKAVNKIFSENSFDAVMHFAAVAYVGESTLDPLKYYHNITSNTLVVLEAMATHGVKTFIYSSTCATYGEPEKMPITEVTPQAPINPYGKAKKMAEDIILDFSKNSDMAVMILRYFNVIGSDPEGRLGEAPRPELREHGRISGACFDAARGIIPGLKVKGTDYDTPDGTCIRDYIDVTDLVDAHVKALEKAKPKKVGIYNVGTGRGKSVKEFVEACKKATGIEIKVDFLPRRPGDYAKVYSDPSKIRQELNWSARYTNLTESLQTAWKWQKSHRDGYGTPVASSY</sequence>
<comment type="similarity">
    <text evidence="2">Belongs to the NAD(P)-dependent epimerase/dehydratase family.</text>
</comment>
<keyword evidence="7" id="KW-0472">Membrane</keyword>
<dbReference type="CDD" id="cd05247">
    <property type="entry name" value="UDP_G4E_1_SDR_e"/>
    <property type="match status" value="1"/>
</dbReference>
<dbReference type="PANTHER" id="PTHR43725:SF53">
    <property type="entry name" value="UDP-ARABINOSE 4-EPIMERASE 1"/>
    <property type="match status" value="1"/>
</dbReference>
<keyword evidence="3" id="KW-0520">NAD</keyword>
<dbReference type="EMBL" id="RXIC02000020">
    <property type="protein sequence ID" value="KAB1222894.1"/>
    <property type="molecule type" value="Genomic_DNA"/>
</dbReference>
<evidence type="ECO:0000256" key="6">
    <source>
        <dbReference type="SAM" id="MobiDB-lite"/>
    </source>
</evidence>
<keyword evidence="5" id="KW-0119">Carbohydrate metabolism</keyword>
<accession>A0A6A1WC78</accession>
<keyword evidence="10" id="KW-1185">Reference proteome</keyword>
<evidence type="ECO:0000256" key="2">
    <source>
        <dbReference type="ARBA" id="ARBA00007637"/>
    </source>
</evidence>
<evidence type="ECO:0000256" key="1">
    <source>
        <dbReference type="ARBA" id="ARBA00001911"/>
    </source>
</evidence>
<feature type="domain" description="NAD(P)-binding" evidence="8">
    <location>
        <begin position="74"/>
        <end position="389"/>
    </location>
</feature>
<organism evidence="9 10">
    <name type="scientific">Morella rubra</name>
    <name type="common">Chinese bayberry</name>
    <dbReference type="NCBI Taxonomy" id="262757"/>
    <lineage>
        <taxon>Eukaryota</taxon>
        <taxon>Viridiplantae</taxon>
        <taxon>Streptophyta</taxon>
        <taxon>Embryophyta</taxon>
        <taxon>Tracheophyta</taxon>
        <taxon>Spermatophyta</taxon>
        <taxon>Magnoliopsida</taxon>
        <taxon>eudicotyledons</taxon>
        <taxon>Gunneridae</taxon>
        <taxon>Pentapetalae</taxon>
        <taxon>rosids</taxon>
        <taxon>fabids</taxon>
        <taxon>Fagales</taxon>
        <taxon>Myricaceae</taxon>
        <taxon>Morella</taxon>
    </lineage>
</organism>
<dbReference type="AlphaFoldDB" id="A0A6A1WC78"/>
<evidence type="ECO:0000259" key="8">
    <source>
        <dbReference type="Pfam" id="PF16363"/>
    </source>
</evidence>
<comment type="caution">
    <text evidence="9">The sequence shown here is derived from an EMBL/GenBank/DDBJ whole genome shotgun (WGS) entry which is preliminary data.</text>
</comment>
<keyword evidence="4" id="KW-0413">Isomerase</keyword>
<reference evidence="9 10" key="1">
    <citation type="journal article" date="2019" name="Plant Biotechnol. J.">
        <title>The red bayberry genome and genetic basis of sex determination.</title>
        <authorList>
            <person name="Jia H.M."/>
            <person name="Jia H.J."/>
            <person name="Cai Q.L."/>
            <person name="Wang Y."/>
            <person name="Zhao H.B."/>
            <person name="Yang W.F."/>
            <person name="Wang G.Y."/>
            <person name="Li Y.H."/>
            <person name="Zhan D.L."/>
            <person name="Shen Y.T."/>
            <person name="Niu Q.F."/>
            <person name="Chang L."/>
            <person name="Qiu J."/>
            <person name="Zhao L."/>
            <person name="Xie H.B."/>
            <person name="Fu W.Y."/>
            <person name="Jin J."/>
            <person name="Li X.W."/>
            <person name="Jiao Y."/>
            <person name="Zhou C.C."/>
            <person name="Tu T."/>
            <person name="Chai C.Y."/>
            <person name="Gao J.L."/>
            <person name="Fan L.J."/>
            <person name="van de Weg E."/>
            <person name="Wang J.Y."/>
            <person name="Gao Z.S."/>
        </authorList>
    </citation>
    <scope>NUCLEOTIDE SEQUENCE [LARGE SCALE GENOMIC DNA]</scope>
    <source>
        <tissue evidence="9">Leaves</tissue>
    </source>
</reference>
<protein>
    <submittedName>
        <fullName evidence="9">UDP-arabinose 4-epimerase 1</fullName>
    </submittedName>
</protein>
<gene>
    <name evidence="9" type="ORF">CJ030_MR2G013616</name>
</gene>
<dbReference type="SUPFAM" id="SSF51735">
    <property type="entry name" value="NAD(P)-binding Rossmann-fold domains"/>
    <property type="match status" value="1"/>
</dbReference>
<evidence type="ECO:0000256" key="4">
    <source>
        <dbReference type="ARBA" id="ARBA00023235"/>
    </source>
</evidence>
<proteinExistence type="inferred from homology"/>
<dbReference type="Proteomes" id="UP000516437">
    <property type="component" value="Chromosome 2"/>
</dbReference>
<dbReference type="NCBIfam" id="TIGR01179">
    <property type="entry name" value="galE"/>
    <property type="match status" value="1"/>
</dbReference>
<dbReference type="GO" id="GO:0003978">
    <property type="term" value="F:UDP-glucose 4-epimerase activity"/>
    <property type="evidence" value="ECO:0007669"/>
    <property type="project" value="InterPro"/>
</dbReference>
<dbReference type="OrthoDB" id="9402762at2759"/>
<dbReference type="Gene3D" id="3.90.25.10">
    <property type="entry name" value="UDP-galactose 4-epimerase, domain 1"/>
    <property type="match status" value="1"/>
</dbReference>
<feature type="region of interest" description="Disordered" evidence="6">
    <location>
        <begin position="1"/>
        <end position="23"/>
    </location>
</feature>
<evidence type="ECO:0000256" key="5">
    <source>
        <dbReference type="ARBA" id="ARBA00023277"/>
    </source>
</evidence>
<dbReference type="Gene3D" id="3.40.50.720">
    <property type="entry name" value="NAD(P)-binding Rossmann-like Domain"/>
    <property type="match status" value="1"/>
</dbReference>
<dbReference type="InterPro" id="IPR036291">
    <property type="entry name" value="NAD(P)-bd_dom_sf"/>
</dbReference>
<dbReference type="PANTHER" id="PTHR43725">
    <property type="entry name" value="UDP-GLUCOSE 4-EPIMERASE"/>
    <property type="match status" value="1"/>
</dbReference>
<keyword evidence="7" id="KW-0812">Transmembrane</keyword>
<keyword evidence="7" id="KW-1133">Transmembrane helix</keyword>
<feature type="transmembrane region" description="Helical" evidence="7">
    <location>
        <begin position="33"/>
        <end position="51"/>
    </location>
</feature>